<dbReference type="Gene3D" id="1.20.1560.10">
    <property type="entry name" value="ABC transporter type 1, transmembrane domain"/>
    <property type="match status" value="1"/>
</dbReference>
<keyword evidence="12" id="KW-1185">Reference proteome</keyword>
<feature type="domain" description="ABC transmembrane type-1" evidence="10">
    <location>
        <begin position="33"/>
        <end position="324"/>
    </location>
</feature>
<dbReference type="InterPro" id="IPR017871">
    <property type="entry name" value="ABC_transporter-like_CS"/>
</dbReference>
<dbReference type="InterPro" id="IPR027417">
    <property type="entry name" value="P-loop_NTPase"/>
</dbReference>
<dbReference type="PANTHER" id="PTHR24221:SF632">
    <property type="entry name" value="ATP-DEPENDENT LIPID A-CORE FLIPPASE"/>
    <property type="match status" value="1"/>
</dbReference>
<feature type="transmembrane region" description="Helical" evidence="8">
    <location>
        <begin position="32"/>
        <end position="53"/>
    </location>
</feature>
<organism evidence="11 12">
    <name type="scientific">Marinicella litoralis</name>
    <dbReference type="NCBI Taxonomy" id="644220"/>
    <lineage>
        <taxon>Bacteria</taxon>
        <taxon>Pseudomonadati</taxon>
        <taxon>Pseudomonadota</taxon>
        <taxon>Gammaproteobacteria</taxon>
        <taxon>Lysobacterales</taxon>
        <taxon>Marinicellaceae</taxon>
        <taxon>Marinicella</taxon>
    </lineage>
</organism>
<keyword evidence="4" id="KW-0547">Nucleotide-binding</keyword>
<name>A0A4R6XYP7_9GAMM</name>
<keyword evidence="2" id="KW-0813">Transport</keyword>
<keyword evidence="6 8" id="KW-1133">Transmembrane helix</keyword>
<evidence type="ECO:0000259" key="10">
    <source>
        <dbReference type="PROSITE" id="PS50929"/>
    </source>
</evidence>
<dbReference type="GO" id="GO:0034040">
    <property type="term" value="F:ATPase-coupled lipid transmembrane transporter activity"/>
    <property type="evidence" value="ECO:0007669"/>
    <property type="project" value="TreeGrafter"/>
</dbReference>
<dbReference type="SUPFAM" id="SSF90123">
    <property type="entry name" value="ABC transporter transmembrane region"/>
    <property type="match status" value="1"/>
</dbReference>
<dbReference type="GO" id="GO:0140359">
    <property type="term" value="F:ABC-type transporter activity"/>
    <property type="evidence" value="ECO:0007669"/>
    <property type="project" value="InterPro"/>
</dbReference>
<proteinExistence type="predicted"/>
<reference evidence="11 12" key="1">
    <citation type="submission" date="2019-03" db="EMBL/GenBank/DDBJ databases">
        <title>Genomic Encyclopedia of Type Strains, Phase IV (KMG-IV): sequencing the most valuable type-strain genomes for metagenomic binning, comparative biology and taxonomic classification.</title>
        <authorList>
            <person name="Goeker M."/>
        </authorList>
    </citation>
    <scope>NUCLEOTIDE SEQUENCE [LARGE SCALE GENOMIC DNA]</scope>
    <source>
        <strain evidence="11 12">DSM 25488</strain>
    </source>
</reference>
<comment type="subcellular location">
    <subcellularLocation>
        <location evidence="1">Cell membrane</location>
        <topology evidence="1">Multi-pass membrane protein</topology>
    </subcellularLocation>
</comment>
<evidence type="ECO:0000256" key="2">
    <source>
        <dbReference type="ARBA" id="ARBA00022448"/>
    </source>
</evidence>
<feature type="transmembrane region" description="Helical" evidence="8">
    <location>
        <begin position="181"/>
        <end position="199"/>
    </location>
</feature>
<comment type="caution">
    <text evidence="11">The sequence shown here is derived from an EMBL/GenBank/DDBJ whole genome shotgun (WGS) entry which is preliminary data.</text>
</comment>
<dbReference type="AlphaFoldDB" id="A0A4R6XYP7"/>
<keyword evidence="5 11" id="KW-0067">ATP-binding</keyword>
<evidence type="ECO:0000256" key="5">
    <source>
        <dbReference type="ARBA" id="ARBA00022840"/>
    </source>
</evidence>
<feature type="transmembrane region" description="Helical" evidence="8">
    <location>
        <begin position="298"/>
        <end position="319"/>
    </location>
</feature>
<evidence type="ECO:0000256" key="4">
    <source>
        <dbReference type="ARBA" id="ARBA00022741"/>
    </source>
</evidence>
<dbReference type="PANTHER" id="PTHR24221">
    <property type="entry name" value="ATP-BINDING CASSETTE SUB-FAMILY B"/>
    <property type="match status" value="1"/>
</dbReference>
<dbReference type="Pfam" id="PF00664">
    <property type="entry name" value="ABC_membrane"/>
    <property type="match status" value="1"/>
</dbReference>
<dbReference type="GO" id="GO:0005524">
    <property type="term" value="F:ATP binding"/>
    <property type="evidence" value="ECO:0007669"/>
    <property type="project" value="UniProtKB-KW"/>
</dbReference>
<feature type="transmembrane region" description="Helical" evidence="8">
    <location>
        <begin position="263"/>
        <end position="286"/>
    </location>
</feature>
<feature type="domain" description="ABC transporter" evidence="9">
    <location>
        <begin position="358"/>
        <end position="592"/>
    </location>
</feature>
<dbReference type="InterPro" id="IPR039421">
    <property type="entry name" value="Type_1_exporter"/>
</dbReference>
<evidence type="ECO:0000256" key="1">
    <source>
        <dbReference type="ARBA" id="ARBA00004651"/>
    </source>
</evidence>
<dbReference type="InterPro" id="IPR011527">
    <property type="entry name" value="ABC1_TM_dom"/>
</dbReference>
<dbReference type="CDD" id="cd18582">
    <property type="entry name" value="ABC_6TM_ATM1_ABCB7"/>
    <property type="match status" value="1"/>
</dbReference>
<dbReference type="OrthoDB" id="9806127at2"/>
<dbReference type="PROSITE" id="PS50893">
    <property type="entry name" value="ABC_TRANSPORTER_2"/>
    <property type="match status" value="1"/>
</dbReference>
<dbReference type="InterPro" id="IPR036640">
    <property type="entry name" value="ABC1_TM_sf"/>
</dbReference>
<evidence type="ECO:0000256" key="6">
    <source>
        <dbReference type="ARBA" id="ARBA00022989"/>
    </source>
</evidence>
<dbReference type="GO" id="GO:0005886">
    <property type="term" value="C:plasma membrane"/>
    <property type="evidence" value="ECO:0007669"/>
    <property type="project" value="UniProtKB-SubCell"/>
</dbReference>
<evidence type="ECO:0000313" key="12">
    <source>
        <dbReference type="Proteomes" id="UP000295724"/>
    </source>
</evidence>
<dbReference type="FunFam" id="3.40.50.300:FF:000186">
    <property type="entry name" value="ATP-binding cassette sub-family B member 7, mitochondrial"/>
    <property type="match status" value="1"/>
</dbReference>
<dbReference type="GO" id="GO:0016887">
    <property type="term" value="F:ATP hydrolysis activity"/>
    <property type="evidence" value="ECO:0007669"/>
    <property type="project" value="InterPro"/>
</dbReference>
<keyword evidence="3 8" id="KW-0812">Transmembrane</keyword>
<feature type="transmembrane region" description="Helical" evidence="8">
    <location>
        <begin position="150"/>
        <end position="175"/>
    </location>
</feature>
<dbReference type="SUPFAM" id="SSF52540">
    <property type="entry name" value="P-loop containing nucleoside triphosphate hydrolases"/>
    <property type="match status" value="1"/>
</dbReference>
<keyword evidence="7 8" id="KW-0472">Membrane</keyword>
<dbReference type="InterPro" id="IPR003439">
    <property type="entry name" value="ABC_transporter-like_ATP-bd"/>
</dbReference>
<dbReference type="SMART" id="SM00382">
    <property type="entry name" value="AAA"/>
    <property type="match status" value="1"/>
</dbReference>
<evidence type="ECO:0000313" key="11">
    <source>
        <dbReference type="EMBL" id="TDR23444.1"/>
    </source>
</evidence>
<dbReference type="Gene3D" id="3.40.50.300">
    <property type="entry name" value="P-loop containing nucleotide triphosphate hydrolases"/>
    <property type="match status" value="1"/>
</dbReference>
<evidence type="ECO:0000256" key="7">
    <source>
        <dbReference type="ARBA" id="ARBA00023136"/>
    </source>
</evidence>
<dbReference type="EMBL" id="SNZB01000001">
    <property type="protein sequence ID" value="TDR23444.1"/>
    <property type="molecule type" value="Genomic_DNA"/>
</dbReference>
<gene>
    <name evidence="11" type="ORF">C8D91_0305</name>
</gene>
<dbReference type="InterPro" id="IPR003593">
    <property type="entry name" value="AAA+_ATPase"/>
</dbReference>
<dbReference type="PROSITE" id="PS50929">
    <property type="entry name" value="ABC_TM1F"/>
    <property type="match status" value="1"/>
</dbReference>
<dbReference type="Pfam" id="PF00005">
    <property type="entry name" value="ABC_tran"/>
    <property type="match status" value="1"/>
</dbReference>
<evidence type="ECO:0000256" key="3">
    <source>
        <dbReference type="ARBA" id="ARBA00022692"/>
    </source>
</evidence>
<dbReference type="RefSeq" id="WP_099017913.1">
    <property type="nucleotide sequence ID" value="NZ_NIHB01000001.1"/>
</dbReference>
<accession>A0A4R6XYP7</accession>
<evidence type="ECO:0000259" key="9">
    <source>
        <dbReference type="PROSITE" id="PS50893"/>
    </source>
</evidence>
<evidence type="ECO:0000256" key="8">
    <source>
        <dbReference type="SAM" id="Phobius"/>
    </source>
</evidence>
<sequence length="598" mass="66530">MRPQPPPDSNQAENWGVLKQLLPYLAEFKGRIVLALLFLLSAKLATTGLPFVIKGMVDQLDSGGDALLAASDWLLAPLALVFVYGALRFANVLFGEIRDTLFGRVTERAMRRVAHEVFQHLHRLDLDYHLNRKTGGLSRDIERGVSGISFLMRFMVFSILPALLEICLVVGILLLQYGWSFGLTTLVSIFIYILFSVRITDWRKAFLRAANTADSDSNSRAIDSLLNYETVKYYTNENYEAKRYDANLKNLEQAKRKNRLSLFALNGGQALIISLSMTAMMLLAVLGVQHGDMTVGDFVLINAFMMQLFIPLGSLGFVYREIKTSMINIEQMFDILAIEPKIKDPENANELVISQGEINFDHVEFSYRSDRDIIKGISFRVTAGQTLAVVGASGSGKSTLVKLLFRFYDPTAGVITIDGQDIKQVTQHSLRSAIGIVPQDTVLFNDSIFENIRYGRPTATDDEVKQAISLAHLDEFIGQLPKGSNTKVGERGLKLSGGEKQRVAIARTILKQPPIMVFDEATSSLDSKSEQMILKAIQDIAKNTTNLVIAHRLSTVVHADQIIVLDQGQLIEQGSHETLIAQQGAYAELWEAQQKELV</sequence>
<dbReference type="Proteomes" id="UP000295724">
    <property type="component" value="Unassembled WGS sequence"/>
</dbReference>
<protein>
    <submittedName>
        <fullName evidence="11">ATP-binding cassette subfamily B protein</fullName>
    </submittedName>
</protein>
<feature type="transmembrane region" description="Helical" evidence="8">
    <location>
        <begin position="73"/>
        <end position="94"/>
    </location>
</feature>
<dbReference type="PROSITE" id="PS00211">
    <property type="entry name" value="ABC_TRANSPORTER_1"/>
    <property type="match status" value="1"/>
</dbReference>